<dbReference type="InterPro" id="IPR036397">
    <property type="entry name" value="RNaseH_sf"/>
</dbReference>
<accession>A0A922INA2</accession>
<dbReference type="FunFam" id="3.10.10.10:FF:000007">
    <property type="entry name" value="Retrovirus-related Pol polyprotein from transposon 17.6-like Protein"/>
    <property type="match status" value="1"/>
</dbReference>
<evidence type="ECO:0000256" key="1">
    <source>
        <dbReference type="ARBA" id="ARBA00012493"/>
    </source>
</evidence>
<dbReference type="Pfam" id="PF17917">
    <property type="entry name" value="RT_RNaseH"/>
    <property type="match status" value="1"/>
</dbReference>
<dbReference type="Pfam" id="PF00078">
    <property type="entry name" value="RVT_1"/>
    <property type="match status" value="1"/>
</dbReference>
<dbReference type="RefSeq" id="XP_051066663.1">
    <property type="nucleotide sequence ID" value="XM_051208215.1"/>
</dbReference>
<dbReference type="EMBL" id="AMPZ03000005">
    <property type="protein sequence ID" value="KAH9583348.1"/>
    <property type="molecule type" value="Genomic_DNA"/>
</dbReference>
<dbReference type="GeneID" id="75576374"/>
<feature type="domain" description="Reverse transcriptase" evidence="11">
    <location>
        <begin position="471"/>
        <end position="648"/>
    </location>
</feature>
<dbReference type="GO" id="GO:0004519">
    <property type="term" value="F:endonuclease activity"/>
    <property type="evidence" value="ECO:0007669"/>
    <property type="project" value="UniProtKB-KW"/>
</dbReference>
<keyword evidence="5" id="KW-0540">Nuclease</keyword>
<dbReference type="Gene3D" id="3.30.70.270">
    <property type="match status" value="2"/>
</dbReference>
<dbReference type="CDD" id="cd09274">
    <property type="entry name" value="RNase_HI_RT_Ty3"/>
    <property type="match status" value="1"/>
</dbReference>
<dbReference type="PANTHER" id="PTHR37984">
    <property type="entry name" value="PROTEIN CBG26694"/>
    <property type="match status" value="1"/>
</dbReference>
<evidence type="ECO:0000259" key="10">
    <source>
        <dbReference type="PROSITE" id="PS50175"/>
    </source>
</evidence>
<keyword evidence="6" id="KW-0255">Endonuclease</keyword>
<proteinExistence type="predicted"/>
<dbReference type="GO" id="GO:0003676">
    <property type="term" value="F:nucleic acid binding"/>
    <property type="evidence" value="ECO:0007669"/>
    <property type="project" value="InterPro"/>
</dbReference>
<dbReference type="FunFam" id="3.30.420.10:FF:000032">
    <property type="entry name" value="Retrovirus-related Pol polyprotein from transposon 297-like Protein"/>
    <property type="match status" value="1"/>
</dbReference>
<evidence type="ECO:0000256" key="2">
    <source>
        <dbReference type="ARBA" id="ARBA00022670"/>
    </source>
</evidence>
<dbReference type="InterPro" id="IPR000477">
    <property type="entry name" value="RT_dom"/>
</dbReference>
<keyword evidence="3" id="KW-0808">Transferase</keyword>
<dbReference type="InterPro" id="IPR043128">
    <property type="entry name" value="Rev_trsase/Diguanyl_cyclase"/>
</dbReference>
<evidence type="ECO:0000256" key="6">
    <source>
        <dbReference type="ARBA" id="ARBA00022759"/>
    </source>
</evidence>
<dbReference type="InterPro" id="IPR050951">
    <property type="entry name" value="Retrovirus_Pol_polyprotein"/>
</dbReference>
<feature type="region of interest" description="Disordered" evidence="9">
    <location>
        <begin position="209"/>
        <end position="232"/>
    </location>
</feature>
<evidence type="ECO:0000256" key="8">
    <source>
        <dbReference type="ARBA" id="ARBA00022918"/>
    </source>
</evidence>
<dbReference type="GO" id="GO:0003964">
    <property type="term" value="F:RNA-directed DNA polymerase activity"/>
    <property type="evidence" value="ECO:0007669"/>
    <property type="project" value="UniProtKB-KW"/>
</dbReference>
<keyword evidence="4" id="KW-0548">Nucleotidyltransferase</keyword>
<dbReference type="InterPro" id="IPR001995">
    <property type="entry name" value="Peptidase_A2_cat"/>
</dbReference>
<keyword evidence="14" id="KW-1185">Reference proteome</keyword>
<gene>
    <name evidence="13" type="primary">TY3BI_3</name>
    <name evidence="13" type="ORF">MS3_00000450</name>
</gene>
<organism evidence="13 14">
    <name type="scientific">Schistosoma haematobium</name>
    <name type="common">Blood fluke</name>
    <dbReference type="NCBI Taxonomy" id="6185"/>
    <lineage>
        <taxon>Eukaryota</taxon>
        <taxon>Metazoa</taxon>
        <taxon>Spiralia</taxon>
        <taxon>Lophotrochozoa</taxon>
        <taxon>Platyhelminthes</taxon>
        <taxon>Trematoda</taxon>
        <taxon>Digenea</taxon>
        <taxon>Strigeidida</taxon>
        <taxon>Schistosomatoidea</taxon>
        <taxon>Schistosomatidae</taxon>
        <taxon>Schistosoma</taxon>
    </lineage>
</organism>
<dbReference type="InterPro" id="IPR012337">
    <property type="entry name" value="RNaseH-like_sf"/>
</dbReference>
<dbReference type="InterPro" id="IPR001969">
    <property type="entry name" value="Aspartic_peptidase_AS"/>
</dbReference>
<dbReference type="FunFam" id="1.10.340.70:FF:000006">
    <property type="entry name" value="Retrovirus-related Pol polyprotein from transposon 297-like Protein"/>
    <property type="match status" value="1"/>
</dbReference>
<dbReference type="Pfam" id="PF00665">
    <property type="entry name" value="rve"/>
    <property type="match status" value="1"/>
</dbReference>
<feature type="compositionally biased region" description="Basic and acidic residues" evidence="9">
    <location>
        <begin position="209"/>
        <end position="227"/>
    </location>
</feature>
<keyword evidence="2" id="KW-0645">Protease</keyword>
<dbReference type="PROSITE" id="PS50878">
    <property type="entry name" value="RT_POL"/>
    <property type="match status" value="1"/>
</dbReference>
<evidence type="ECO:0000256" key="9">
    <source>
        <dbReference type="SAM" id="MobiDB-lite"/>
    </source>
</evidence>
<reference evidence="13" key="2">
    <citation type="journal article" date="2019" name="Gigascience">
        <title>High-quality Schistosoma haematobium genome achieved by single-molecule and long-range sequencing.</title>
        <authorList>
            <person name="Stroehlein A.J."/>
            <person name="Korhonen P.K."/>
            <person name="Chong T.M."/>
            <person name="Lim Y.L."/>
            <person name="Chan K.G."/>
            <person name="Webster B."/>
            <person name="Rollinson D."/>
            <person name="Brindley P.J."/>
            <person name="Gasser R.B."/>
            <person name="Young N.D."/>
        </authorList>
    </citation>
    <scope>NUCLEOTIDE SEQUENCE</scope>
</reference>
<dbReference type="CTD" id="75576374"/>
<dbReference type="PROSITE" id="PS50994">
    <property type="entry name" value="INTEGRASE"/>
    <property type="match status" value="1"/>
</dbReference>
<dbReference type="KEGG" id="shx:MS3_00000450"/>
<reference evidence="13" key="4">
    <citation type="journal article" date="2022" name="PLoS Pathog.">
        <title>Chromosome-level genome of Schistosoma haematobium underpins genome-wide explorations of molecular variation.</title>
        <authorList>
            <person name="Stroehlein A.J."/>
            <person name="Korhonen P.K."/>
            <person name="Lee V.V."/>
            <person name="Ralph S.A."/>
            <person name="Mentink-Kane M."/>
            <person name="You H."/>
            <person name="McManus D.P."/>
            <person name="Tchuente L.T."/>
            <person name="Stothard J.R."/>
            <person name="Kaur P."/>
            <person name="Dudchenko O."/>
            <person name="Aiden E.L."/>
            <person name="Yang B."/>
            <person name="Yang H."/>
            <person name="Emery A.M."/>
            <person name="Webster B.L."/>
            <person name="Brindley P.J."/>
            <person name="Rollinson D."/>
            <person name="Chang B.C.H."/>
            <person name="Gasser R.B."/>
            <person name="Young N.D."/>
        </authorList>
    </citation>
    <scope>NUCLEOTIDE SEQUENCE</scope>
</reference>
<dbReference type="FunFam" id="3.10.20.370:FF:000001">
    <property type="entry name" value="Retrovirus-related Pol polyprotein from transposon 17.6-like protein"/>
    <property type="match status" value="1"/>
</dbReference>
<dbReference type="PANTHER" id="PTHR37984:SF5">
    <property type="entry name" value="PROTEIN NYNRIN-LIKE"/>
    <property type="match status" value="1"/>
</dbReference>
<sequence>MSYENTVSSVQQASSVRSLNLPAPSFKIADLKLWFIRLENYFLANRILLQKHKFGLTSTLLPDEVADSVREALAKPDTEKPYDVLKEAVIKTLSLSDQQAVEQLLNQVQIGDRTPSQLKNYMKSLLGDRHIDNNLFYQLWLRRLPANIQQILAVGDTDADLDNIAKIADRIYERSKQASPPLHNVTVDDRLDTLQKEINVLCRKLSELTQREKPRRSSRDRSRERTRSTSRRRTTPAICWYHQMFGYRARKCLQPCRFNRDSNRYPRVSMATASTHIMPENSRLFYIQDRTTGAQFLVDTGAEISVVPPFNEERKNINPSLVLRAANKSDIKTYGKRKLSLDFGRGASYRWNFVIADVSMPIIGIDFLCNFDLLVDSRRHRLINGSQTTSIRGILTEAVSMNLVIDKSCGDPYKLLLREFPELVKVTYNKADLKHSIQHHIVTNGPPINARPRRLDPKRLAISKQEFDKLMRLGIIRPSNSPWASPLHMAPKKNGEIRPCGDYRALNKQTVADRYPIPHIHDFTYSIEGTTIFSKIDLVRAYYHIPVAPQDIPKTAVTTPFGLYEFLRMPFGLTNAAQTFQRFIDQVIRGLPGVYAYIDDLLVASNTKDEHMQQLRQLFMRLREHGISINIEKCEFGKESLQFLGHNITSQGITPITTEVDAIRNYPLPDSWKKLRRFLGLINYYRRFIPNCASILQPLTDALRGNARTFQLSPDAIQAFENAKKALNKEVTLTRRKSETPLAIMTDASDVAVGAVLQQLVNGIWEPLSFFSKRLNPTQTRYSTFGRELLAIYLAIKHFRHMIEGTIFTVYTDHKPLTKALNAKQDNYSPREIRQLEFISQFTSNIQYIKGNSNEVADALSRTMVNALVQSEIDYHKLAALQNIDVELNRLKSANTTSLVLKETPLEEVSIICDISTGQPRPFIPKPLRRNIFEAMHNISHPGIKATIKLISERFVWPSMNRDIRNWTQACIKCQRVKIHRHTSSAVGHFRHPDNRFEHVHIDIIGPLPVSNGFSYIFTCIDRFTRWPVAVPIKDITAETIAKTLVEHWISHYGVPTNITTDRGAQFESRLFQQLTELLGIKRIRTTSYHPMSNGMVERLHRQLKASLTAVISNNDWASKLPLVMLSLRSTIKQDIECCPAELVYGTTLRLPGEFFTASKSVPTDIADYVQRLKQHMSSLGITLPRQHQRRVYIPKQLSDSTHVFVRRDNVQRPLQPAYDGPFKVIKRDGKTITVEKDGKTDVISIDRVKPAFIEAYDQPVHTDTAKTVESSKRQFQSSTTSTNTSEENPVTTRSGRRVRWPQHYVAAIFY</sequence>
<dbReference type="Gene3D" id="1.10.340.70">
    <property type="match status" value="1"/>
</dbReference>
<dbReference type="Pfam" id="PF17921">
    <property type="entry name" value="Integrase_H2C2"/>
    <property type="match status" value="1"/>
</dbReference>
<dbReference type="InterPro" id="IPR041588">
    <property type="entry name" value="Integrase_H2C2"/>
</dbReference>
<protein>
    <recommendedName>
        <fullName evidence="1">RNA-directed DNA polymerase</fullName>
        <ecNumber evidence="1">2.7.7.49</ecNumber>
    </recommendedName>
</protein>
<feature type="compositionally biased region" description="Low complexity" evidence="9">
    <location>
        <begin position="1278"/>
        <end position="1289"/>
    </location>
</feature>
<dbReference type="FunFam" id="3.30.70.270:FF:000020">
    <property type="entry name" value="Transposon Tf2-6 polyprotein-like Protein"/>
    <property type="match status" value="1"/>
</dbReference>
<dbReference type="InterPro" id="IPR021109">
    <property type="entry name" value="Peptidase_aspartic_dom_sf"/>
</dbReference>
<reference evidence="13" key="1">
    <citation type="journal article" date="2012" name="Nat. Genet.">
        <title>Whole-genome sequence of Schistosoma haematobium.</title>
        <authorList>
            <person name="Young N.D."/>
            <person name="Jex A.R."/>
            <person name="Li B."/>
            <person name="Liu S."/>
            <person name="Yang L."/>
            <person name="Xiong Z."/>
            <person name="Li Y."/>
            <person name="Cantacessi C."/>
            <person name="Hall R.S."/>
            <person name="Xu X."/>
            <person name="Chen F."/>
            <person name="Wu X."/>
            <person name="Zerlotini A."/>
            <person name="Oliveira G."/>
            <person name="Hofmann A."/>
            <person name="Zhang G."/>
            <person name="Fang X."/>
            <person name="Kang Y."/>
            <person name="Campbell B.E."/>
            <person name="Loukas A."/>
            <person name="Ranganathan S."/>
            <person name="Rollinson D."/>
            <person name="Rinaldi G."/>
            <person name="Brindley P.J."/>
            <person name="Yang H."/>
            <person name="Wang J."/>
            <person name="Wang J."/>
            <person name="Gasser R.B."/>
        </authorList>
    </citation>
    <scope>NUCLEOTIDE SEQUENCE</scope>
</reference>
<evidence type="ECO:0000313" key="13">
    <source>
        <dbReference type="EMBL" id="KAH9583348.1"/>
    </source>
</evidence>
<dbReference type="GO" id="GO:0004190">
    <property type="term" value="F:aspartic-type endopeptidase activity"/>
    <property type="evidence" value="ECO:0007669"/>
    <property type="project" value="InterPro"/>
</dbReference>
<evidence type="ECO:0000256" key="7">
    <source>
        <dbReference type="ARBA" id="ARBA00022801"/>
    </source>
</evidence>
<dbReference type="FunFam" id="2.40.70.10:FF:000130">
    <property type="entry name" value="Retrovirus-related Pol polyprotein from transposon opus-like Protein"/>
    <property type="match status" value="1"/>
</dbReference>
<dbReference type="SUPFAM" id="SSF53098">
    <property type="entry name" value="Ribonuclease H-like"/>
    <property type="match status" value="1"/>
</dbReference>
<dbReference type="Proteomes" id="UP000471633">
    <property type="component" value="Unassembled WGS sequence"/>
</dbReference>
<dbReference type="PROSITE" id="PS50175">
    <property type="entry name" value="ASP_PROT_RETROV"/>
    <property type="match status" value="1"/>
</dbReference>
<evidence type="ECO:0000256" key="5">
    <source>
        <dbReference type="ARBA" id="ARBA00022722"/>
    </source>
</evidence>
<dbReference type="SUPFAM" id="SSF56672">
    <property type="entry name" value="DNA/RNA polymerases"/>
    <property type="match status" value="1"/>
</dbReference>
<dbReference type="CDD" id="cd01647">
    <property type="entry name" value="RT_LTR"/>
    <property type="match status" value="1"/>
</dbReference>
<dbReference type="PROSITE" id="PS00141">
    <property type="entry name" value="ASP_PROTEASE"/>
    <property type="match status" value="1"/>
</dbReference>
<dbReference type="Gene3D" id="3.10.10.10">
    <property type="entry name" value="HIV Type 1 Reverse Transcriptase, subunit A, domain 1"/>
    <property type="match status" value="1"/>
</dbReference>
<evidence type="ECO:0000256" key="3">
    <source>
        <dbReference type="ARBA" id="ARBA00022679"/>
    </source>
</evidence>
<dbReference type="SUPFAM" id="SSF50630">
    <property type="entry name" value="Acid proteases"/>
    <property type="match status" value="1"/>
</dbReference>
<dbReference type="GO" id="GO:0006508">
    <property type="term" value="P:proteolysis"/>
    <property type="evidence" value="ECO:0007669"/>
    <property type="project" value="UniProtKB-KW"/>
</dbReference>
<dbReference type="Gene3D" id="3.30.420.10">
    <property type="entry name" value="Ribonuclease H-like superfamily/Ribonuclease H"/>
    <property type="match status" value="1"/>
</dbReference>
<dbReference type="InterPro" id="IPR001584">
    <property type="entry name" value="Integrase_cat-core"/>
</dbReference>
<dbReference type="InterPro" id="IPR041373">
    <property type="entry name" value="RT_RNaseH"/>
</dbReference>
<keyword evidence="8" id="KW-0695">RNA-directed DNA polymerase</keyword>
<dbReference type="InterPro" id="IPR043502">
    <property type="entry name" value="DNA/RNA_pol_sf"/>
</dbReference>
<feature type="domain" description="Integrase catalytic" evidence="12">
    <location>
        <begin position="989"/>
        <end position="1160"/>
    </location>
</feature>
<evidence type="ECO:0000256" key="4">
    <source>
        <dbReference type="ARBA" id="ARBA00022695"/>
    </source>
</evidence>
<dbReference type="GO" id="GO:0015074">
    <property type="term" value="P:DNA integration"/>
    <property type="evidence" value="ECO:0007669"/>
    <property type="project" value="InterPro"/>
</dbReference>
<name>A0A922INA2_SCHHA</name>
<dbReference type="Pfam" id="PF23055">
    <property type="entry name" value="DUF7041"/>
    <property type="match status" value="1"/>
</dbReference>
<feature type="domain" description="Peptidase A2" evidence="10">
    <location>
        <begin position="294"/>
        <end position="367"/>
    </location>
</feature>
<dbReference type="EC" id="2.7.7.49" evidence="1"/>
<evidence type="ECO:0000259" key="11">
    <source>
        <dbReference type="PROSITE" id="PS50878"/>
    </source>
</evidence>
<comment type="caution">
    <text evidence="13">The sequence shown here is derived from an EMBL/GenBank/DDBJ whole genome shotgun (WGS) entry which is preliminary data.</text>
</comment>
<feature type="region of interest" description="Disordered" evidence="9">
    <location>
        <begin position="1265"/>
        <end position="1297"/>
    </location>
</feature>
<evidence type="ECO:0000313" key="14">
    <source>
        <dbReference type="Proteomes" id="UP000471633"/>
    </source>
</evidence>
<evidence type="ECO:0000259" key="12">
    <source>
        <dbReference type="PROSITE" id="PS50994"/>
    </source>
</evidence>
<dbReference type="InterPro" id="IPR055469">
    <property type="entry name" value="DUF7041"/>
</dbReference>
<dbReference type="Gene3D" id="2.40.70.10">
    <property type="entry name" value="Acid Proteases"/>
    <property type="match status" value="1"/>
</dbReference>
<reference evidence="13" key="3">
    <citation type="submission" date="2021-06" db="EMBL/GenBank/DDBJ databases">
        <title>Chromosome-level genome assembly for S. haematobium.</title>
        <authorList>
            <person name="Stroehlein A.J."/>
        </authorList>
    </citation>
    <scope>NUCLEOTIDE SEQUENCE</scope>
</reference>
<keyword evidence="7" id="KW-0378">Hydrolase</keyword>